<evidence type="ECO:0000313" key="5">
    <source>
        <dbReference type="Proteomes" id="UP000544090"/>
    </source>
</evidence>
<evidence type="ECO:0000313" key="4">
    <source>
        <dbReference type="EMBL" id="NKX55373.1"/>
    </source>
</evidence>
<dbReference type="AlphaFoldDB" id="A0A7X6K6Q8"/>
<dbReference type="SMART" id="SM00563">
    <property type="entry name" value="PlsC"/>
    <property type="match status" value="1"/>
</dbReference>
<evidence type="ECO:0000256" key="2">
    <source>
        <dbReference type="ARBA" id="ARBA00023315"/>
    </source>
</evidence>
<dbReference type="PANTHER" id="PTHR10434">
    <property type="entry name" value="1-ACYL-SN-GLYCEROL-3-PHOSPHATE ACYLTRANSFERASE"/>
    <property type="match status" value="1"/>
</dbReference>
<accession>A0A7X6K6Q8</accession>
<keyword evidence="2 4" id="KW-0012">Acyltransferase</keyword>
<proteinExistence type="predicted"/>
<keyword evidence="5" id="KW-1185">Reference proteome</keyword>
<evidence type="ECO:0000256" key="1">
    <source>
        <dbReference type="ARBA" id="ARBA00022679"/>
    </source>
</evidence>
<reference evidence="4 5" key="1">
    <citation type="submission" date="2020-04" db="EMBL/GenBank/DDBJ databases">
        <title>Arthrobacter sp. nov.</title>
        <authorList>
            <person name="Liu S."/>
        </authorList>
    </citation>
    <scope>NUCLEOTIDE SEQUENCE [LARGE SCALE GENOMIC DNA]</scope>
    <source>
        <strain evidence="4 5">E918</strain>
    </source>
</reference>
<dbReference type="CDD" id="cd07989">
    <property type="entry name" value="LPLAT_AGPAT-like"/>
    <property type="match status" value="1"/>
</dbReference>
<comment type="caution">
    <text evidence="4">The sequence shown here is derived from an EMBL/GenBank/DDBJ whole genome shotgun (WGS) entry which is preliminary data.</text>
</comment>
<protein>
    <submittedName>
        <fullName evidence="4">1-acyl-sn-glycerol-3-phosphate acyltransferase</fullName>
    </submittedName>
</protein>
<gene>
    <name evidence="4" type="ORF">HGG74_12645</name>
</gene>
<name>A0A7X6K6Q8_9MICC</name>
<dbReference type="EMBL" id="JAAZSQ010000011">
    <property type="protein sequence ID" value="NKX55373.1"/>
    <property type="molecule type" value="Genomic_DNA"/>
</dbReference>
<sequence length="259" mass="28089">MEKAQKERITLGVVAMVARPVLNAVLRRQWAGQEHLPKDRGFIVCPNHNTEIDPLVVGHYLYNSGHLPHFLAKASLFSIPVVGPILHWARQIPVERSSAGANRSLTAAREVMDAGGAVIVYPEGTLTRDPDLWPMRGRTGAARLALQTGAPVVPVAQWGANELFPRYAKRFHLFPRKTSKVLAGPPVDLSEFRGRPITKSVLEAATDKIMAAVTELLAGLRGEAAPAGRWDPAAHRQKATGRDFAAGDEAAARLAKDAE</sequence>
<dbReference type="GO" id="GO:0006654">
    <property type="term" value="P:phosphatidic acid biosynthetic process"/>
    <property type="evidence" value="ECO:0007669"/>
    <property type="project" value="TreeGrafter"/>
</dbReference>
<organism evidence="4 5">
    <name type="scientific">Arthrobacter mobilis</name>
    <dbReference type="NCBI Taxonomy" id="2724944"/>
    <lineage>
        <taxon>Bacteria</taxon>
        <taxon>Bacillati</taxon>
        <taxon>Actinomycetota</taxon>
        <taxon>Actinomycetes</taxon>
        <taxon>Micrococcales</taxon>
        <taxon>Micrococcaceae</taxon>
        <taxon>Arthrobacter</taxon>
    </lineage>
</organism>
<dbReference type="Proteomes" id="UP000544090">
    <property type="component" value="Unassembled WGS sequence"/>
</dbReference>
<dbReference type="Pfam" id="PF01553">
    <property type="entry name" value="Acyltransferase"/>
    <property type="match status" value="1"/>
</dbReference>
<feature type="domain" description="Phospholipid/glycerol acyltransferase" evidence="3">
    <location>
        <begin position="42"/>
        <end position="160"/>
    </location>
</feature>
<dbReference type="GO" id="GO:0005886">
    <property type="term" value="C:plasma membrane"/>
    <property type="evidence" value="ECO:0007669"/>
    <property type="project" value="TreeGrafter"/>
</dbReference>
<dbReference type="InterPro" id="IPR002123">
    <property type="entry name" value="Plipid/glycerol_acylTrfase"/>
</dbReference>
<dbReference type="SUPFAM" id="SSF69593">
    <property type="entry name" value="Glycerol-3-phosphate (1)-acyltransferase"/>
    <property type="match status" value="1"/>
</dbReference>
<dbReference type="GO" id="GO:0003841">
    <property type="term" value="F:1-acylglycerol-3-phosphate O-acyltransferase activity"/>
    <property type="evidence" value="ECO:0007669"/>
    <property type="project" value="TreeGrafter"/>
</dbReference>
<keyword evidence="1 4" id="KW-0808">Transferase</keyword>
<evidence type="ECO:0000259" key="3">
    <source>
        <dbReference type="SMART" id="SM00563"/>
    </source>
</evidence>
<dbReference type="PANTHER" id="PTHR10434:SF55">
    <property type="entry name" value="POSSIBLE ACYLTRANSFERASE"/>
    <property type="match status" value="1"/>
</dbReference>
<dbReference type="RefSeq" id="WP_168486825.1">
    <property type="nucleotide sequence ID" value="NZ_JAAZSQ010000011.1"/>
</dbReference>